<protein>
    <submittedName>
        <fullName evidence="2">Uncharacterized protein</fullName>
    </submittedName>
</protein>
<name>A0A2H0V6C4_9BACT</name>
<sequence>MKKAIQILLITILVIIVAIIVVFAFDIFDYRTKFISKTVNTFLSKNIEDYTPLDQLEKSDGTIPESNDLHPLLNSEQEKTLTELGVNVSQLPTELTADDQECLVEVLGQTRFQELYNGATPGAVDLIKAKKCF</sequence>
<proteinExistence type="predicted"/>
<keyword evidence="1" id="KW-0812">Transmembrane</keyword>
<organism evidence="2 3">
    <name type="scientific">Candidatus Falkowbacteria bacterium CG10_big_fil_rev_8_21_14_0_10_39_11</name>
    <dbReference type="NCBI Taxonomy" id="1974565"/>
    <lineage>
        <taxon>Bacteria</taxon>
        <taxon>Candidatus Falkowiibacteriota</taxon>
    </lineage>
</organism>
<feature type="transmembrane region" description="Helical" evidence="1">
    <location>
        <begin position="6"/>
        <end position="28"/>
    </location>
</feature>
<evidence type="ECO:0000256" key="1">
    <source>
        <dbReference type="SAM" id="Phobius"/>
    </source>
</evidence>
<accession>A0A2H0V6C4</accession>
<dbReference type="EMBL" id="PFAP01000002">
    <property type="protein sequence ID" value="PIR94623.1"/>
    <property type="molecule type" value="Genomic_DNA"/>
</dbReference>
<gene>
    <name evidence="2" type="ORF">COT97_00530</name>
</gene>
<keyword evidence="1" id="KW-1133">Transmembrane helix</keyword>
<dbReference type="AlphaFoldDB" id="A0A2H0V6C4"/>
<dbReference type="Proteomes" id="UP000229901">
    <property type="component" value="Unassembled WGS sequence"/>
</dbReference>
<evidence type="ECO:0000313" key="3">
    <source>
        <dbReference type="Proteomes" id="UP000229901"/>
    </source>
</evidence>
<comment type="caution">
    <text evidence="2">The sequence shown here is derived from an EMBL/GenBank/DDBJ whole genome shotgun (WGS) entry which is preliminary data.</text>
</comment>
<reference evidence="3" key="1">
    <citation type="submission" date="2017-09" db="EMBL/GenBank/DDBJ databases">
        <title>Depth-based differentiation of microbial function through sediment-hosted aquifers and enrichment of novel symbionts in the deep terrestrial subsurface.</title>
        <authorList>
            <person name="Probst A.J."/>
            <person name="Ladd B."/>
            <person name="Jarett J.K."/>
            <person name="Geller-Mcgrath D.E."/>
            <person name="Sieber C.M.K."/>
            <person name="Emerson J.B."/>
            <person name="Anantharaman K."/>
            <person name="Thomas B.C."/>
            <person name="Malmstrom R."/>
            <person name="Stieglmeier M."/>
            <person name="Klingl A."/>
            <person name="Woyke T."/>
            <person name="Ryan C.M."/>
            <person name="Banfield J.F."/>
        </authorList>
    </citation>
    <scope>NUCLEOTIDE SEQUENCE [LARGE SCALE GENOMIC DNA]</scope>
</reference>
<keyword evidence="1" id="KW-0472">Membrane</keyword>
<evidence type="ECO:0000313" key="2">
    <source>
        <dbReference type="EMBL" id="PIR94623.1"/>
    </source>
</evidence>